<feature type="transmembrane region" description="Helical" evidence="1">
    <location>
        <begin position="78"/>
        <end position="101"/>
    </location>
</feature>
<dbReference type="EMBL" id="AQQZ01000005">
    <property type="protein sequence ID" value="KNG93396.1"/>
    <property type="molecule type" value="Genomic_DNA"/>
</dbReference>
<protein>
    <recommendedName>
        <fullName evidence="4">Mobilization protein</fullName>
    </recommendedName>
</protein>
<dbReference type="Proteomes" id="UP000036938">
    <property type="component" value="Unassembled WGS sequence"/>
</dbReference>
<accession>A0A0L1JNR1</accession>
<sequence>MKTGKPTRLSEKLNAELDTIRQDYAASMASQLESFRNDLTGIASDAQRTIESDTRHFLNENRSLFETRTEQIRRWLTISPWVISGLIVTGIASMMAASWFWTALLTRSEMAELGLTRIEQGEQTWLTLDPDRTELKTCTLAGTPVICIKIEER</sequence>
<keyword evidence="1" id="KW-0812">Transmembrane</keyword>
<evidence type="ECO:0000313" key="3">
    <source>
        <dbReference type="Proteomes" id="UP000036938"/>
    </source>
</evidence>
<comment type="caution">
    <text evidence="2">The sequence shown here is derived from an EMBL/GenBank/DDBJ whole genome shotgun (WGS) entry which is preliminary data.</text>
</comment>
<keyword evidence="1" id="KW-0472">Membrane</keyword>
<name>A0A0L1JNR1_9RHOB</name>
<proteinExistence type="predicted"/>
<organism evidence="2 3">
    <name type="scientific">Pseudaestuariivita atlantica</name>
    <dbReference type="NCBI Taxonomy" id="1317121"/>
    <lineage>
        <taxon>Bacteria</taxon>
        <taxon>Pseudomonadati</taxon>
        <taxon>Pseudomonadota</taxon>
        <taxon>Alphaproteobacteria</taxon>
        <taxon>Rhodobacterales</taxon>
        <taxon>Paracoccaceae</taxon>
        <taxon>Pseudaestuariivita</taxon>
    </lineage>
</organism>
<gene>
    <name evidence="2" type="ORF">ATO11_13285</name>
</gene>
<evidence type="ECO:0000256" key="1">
    <source>
        <dbReference type="SAM" id="Phobius"/>
    </source>
</evidence>
<evidence type="ECO:0000313" key="2">
    <source>
        <dbReference type="EMBL" id="KNG93396.1"/>
    </source>
</evidence>
<keyword evidence="1" id="KW-1133">Transmembrane helix</keyword>
<evidence type="ECO:0008006" key="4">
    <source>
        <dbReference type="Google" id="ProtNLM"/>
    </source>
</evidence>
<dbReference type="AlphaFoldDB" id="A0A0L1JNR1"/>
<keyword evidence="3" id="KW-1185">Reference proteome</keyword>
<reference evidence="2 3" key="1">
    <citation type="journal article" date="2015" name="Int. J. Syst. Evol. Microbiol.">
        <title>Aestuariivita atlantica sp. nov., isolated from deep sea sediment of the Atlantic Ocean.</title>
        <authorList>
            <person name="Li G."/>
            <person name="Lai Q."/>
            <person name="Du Y."/>
            <person name="Liu X."/>
            <person name="Sun F."/>
            <person name="Shao Z."/>
        </authorList>
    </citation>
    <scope>NUCLEOTIDE SEQUENCE [LARGE SCALE GENOMIC DNA]</scope>
    <source>
        <strain evidence="2 3">22II-S11-z3</strain>
    </source>
</reference>